<accession>A0ABQ7JNZ3</accession>
<evidence type="ECO:0000313" key="1">
    <source>
        <dbReference type="EMBL" id="KAG0282443.1"/>
    </source>
</evidence>
<reference evidence="1 2" key="1">
    <citation type="journal article" date="2020" name="Fungal Divers.">
        <title>Resolving the Mortierellaceae phylogeny through synthesis of multi-gene phylogenetics and phylogenomics.</title>
        <authorList>
            <person name="Vandepol N."/>
            <person name="Liber J."/>
            <person name="Desiro A."/>
            <person name="Na H."/>
            <person name="Kennedy M."/>
            <person name="Barry K."/>
            <person name="Grigoriev I.V."/>
            <person name="Miller A.N."/>
            <person name="O'Donnell K."/>
            <person name="Stajich J.E."/>
            <person name="Bonito G."/>
        </authorList>
    </citation>
    <scope>NUCLEOTIDE SEQUENCE [LARGE SCALE GENOMIC DNA]</scope>
    <source>
        <strain evidence="1 2">AD045</strain>
    </source>
</reference>
<proteinExistence type="predicted"/>
<name>A0ABQ7JNZ3_9FUNG</name>
<dbReference type="Proteomes" id="UP001194696">
    <property type="component" value="Unassembled WGS sequence"/>
</dbReference>
<sequence>MVSTSTNTNTSNNATNESVHLREISLCCSPVRADSEKGLLEIINTVTSPNFGLRCLRLIGLHLPLHAPDGCENHGFIRWSKLFVEPKFWNLEELDIRASNFDKDHVEWFLLFMKNIKRMKEADETRWKEKQAEREERKKQLELGLITLEDGEMEENNGDDAGVLRMKLKIIRLLGHSLSPEDQSDLIDKLRVIEPPVEVYL</sequence>
<dbReference type="EMBL" id="JAAAIM010001063">
    <property type="protein sequence ID" value="KAG0282443.1"/>
    <property type="molecule type" value="Genomic_DNA"/>
</dbReference>
<protein>
    <submittedName>
        <fullName evidence="1">Uncharacterized protein</fullName>
    </submittedName>
</protein>
<evidence type="ECO:0000313" key="2">
    <source>
        <dbReference type="Proteomes" id="UP001194696"/>
    </source>
</evidence>
<organism evidence="1 2">
    <name type="scientific">Linnemannia gamsii</name>
    <dbReference type="NCBI Taxonomy" id="64522"/>
    <lineage>
        <taxon>Eukaryota</taxon>
        <taxon>Fungi</taxon>
        <taxon>Fungi incertae sedis</taxon>
        <taxon>Mucoromycota</taxon>
        <taxon>Mortierellomycotina</taxon>
        <taxon>Mortierellomycetes</taxon>
        <taxon>Mortierellales</taxon>
        <taxon>Mortierellaceae</taxon>
        <taxon>Linnemannia</taxon>
    </lineage>
</organism>
<comment type="caution">
    <text evidence="1">The sequence shown here is derived from an EMBL/GenBank/DDBJ whole genome shotgun (WGS) entry which is preliminary data.</text>
</comment>
<gene>
    <name evidence="1" type="ORF">BGZ96_000473</name>
</gene>
<keyword evidence="2" id="KW-1185">Reference proteome</keyword>